<feature type="region of interest" description="Disordered" evidence="1">
    <location>
        <begin position="602"/>
        <end position="633"/>
    </location>
</feature>
<protein>
    <recommendedName>
        <fullName evidence="2">BCAS3 WD40 domain-containing protein</fullName>
    </recommendedName>
</protein>
<dbReference type="InterPro" id="IPR015943">
    <property type="entry name" value="WD40/YVTN_repeat-like_dom_sf"/>
</dbReference>
<dbReference type="InterPro" id="IPR045142">
    <property type="entry name" value="BCAS3-like"/>
</dbReference>
<gene>
    <name evidence="3" type="ORF">E3Q22_01539</name>
</gene>
<feature type="compositionally biased region" description="Basic and acidic residues" evidence="1">
    <location>
        <begin position="610"/>
        <end position="633"/>
    </location>
</feature>
<dbReference type="AlphaFoldDB" id="A0A4T0PWP1"/>
<dbReference type="GO" id="GO:0006914">
    <property type="term" value="P:autophagy"/>
    <property type="evidence" value="ECO:0007669"/>
    <property type="project" value="InterPro"/>
</dbReference>
<feature type="domain" description="BCAS3 WD40" evidence="2">
    <location>
        <begin position="251"/>
        <end position="375"/>
    </location>
</feature>
<comment type="caution">
    <text evidence="3">The sequence shown here is derived from an EMBL/GenBank/DDBJ whole genome shotgun (WGS) entry which is preliminary data.</text>
</comment>
<proteinExistence type="predicted"/>
<dbReference type="PANTHER" id="PTHR13268:SF0">
    <property type="entry name" value="BCAS3 MICROTUBULE ASSOCIATED CELL MIGRATION FACTOR"/>
    <property type="match status" value="1"/>
</dbReference>
<dbReference type="InterPro" id="IPR036322">
    <property type="entry name" value="WD40_repeat_dom_sf"/>
</dbReference>
<dbReference type="GO" id="GO:0042594">
    <property type="term" value="P:response to starvation"/>
    <property type="evidence" value="ECO:0007669"/>
    <property type="project" value="TreeGrafter"/>
</dbReference>
<evidence type="ECO:0000313" key="3">
    <source>
        <dbReference type="EMBL" id="TIB81015.1"/>
    </source>
</evidence>
<evidence type="ECO:0000259" key="2">
    <source>
        <dbReference type="Pfam" id="PF21034"/>
    </source>
</evidence>
<feature type="region of interest" description="Disordered" evidence="1">
    <location>
        <begin position="455"/>
        <end position="486"/>
    </location>
</feature>
<feature type="compositionally biased region" description="Low complexity" evidence="1">
    <location>
        <begin position="456"/>
        <end position="482"/>
    </location>
</feature>
<dbReference type="Pfam" id="PF21034">
    <property type="entry name" value="BCAS3_WD40"/>
    <property type="match status" value="1"/>
</dbReference>
<accession>A0A4T0PWP1</accession>
<dbReference type="PANTHER" id="PTHR13268">
    <property type="entry name" value="BREAST CARCINOMA AMPLIFIED SEQUENCE 3"/>
    <property type="match status" value="1"/>
</dbReference>
<dbReference type="Proteomes" id="UP000310685">
    <property type="component" value="Unassembled WGS sequence"/>
</dbReference>
<sequence>MKSQLRANEQNKEFSHLLLQINDDDSGDRDWGFRVYGVQKASRVLLQDSSTTISLGVLKDYQSLLRNSSTTAEPKTIRELNIPSEETIKSVQFNSAITNISTTENYISAATETEIHILDHDLQTLHSLESPCPRISSIANRYLAYLYTSQPPQSSSGILASKNLKYSDRPSYTTAEIASHVASYLEEGYKQGHRTFDVIQNYYNNTFSKSVPLTFPSIEASSPPLMSVSPASLAEQNGLFTRKPSVVRVLDIVSGRTVALFTASIANLSAISLSPSGRSILVADINAHTFHVYELRPRPLFDNTAEYDSVWHRYALRRGYTTARVTSIAWSKDERWCAVTTEKGTTHIYPLNPNTGGAITNSHVTGEPIKFGSKYTSLSTTLSSVIKIKSEILEENHGLPRSVTFSFADGERSKLIGYTHDNDFKQLIKWDYKLTWKEFEKEDGSKHSHIDACLDSTSETGENTSGSQPMKKATSSASKGSSVHPSQIAKGEIETFDISSLRSIFTSRQFEFRKIATTDMLNNDVTSVLMKSQIYKVRPEVKVNKLNDDTTDNTDNLDLSSIQHIIPALPNGIEHKASLSLPDQHTLKRILKGSYKRISSTFGSPGSQIDDAHDDDHNSNENDVGIYKEAKDASEEADKFVVGLVDDDEEELE</sequence>
<evidence type="ECO:0000256" key="1">
    <source>
        <dbReference type="SAM" id="MobiDB-lite"/>
    </source>
</evidence>
<dbReference type="GO" id="GO:0005737">
    <property type="term" value="C:cytoplasm"/>
    <property type="evidence" value="ECO:0007669"/>
    <property type="project" value="TreeGrafter"/>
</dbReference>
<organism evidence="3 4">
    <name type="scientific">Wallemia mellicola</name>
    <dbReference type="NCBI Taxonomy" id="1708541"/>
    <lineage>
        <taxon>Eukaryota</taxon>
        <taxon>Fungi</taxon>
        <taxon>Dikarya</taxon>
        <taxon>Basidiomycota</taxon>
        <taxon>Wallemiomycotina</taxon>
        <taxon>Wallemiomycetes</taxon>
        <taxon>Wallemiales</taxon>
        <taxon>Wallemiaceae</taxon>
        <taxon>Wallemia</taxon>
    </lineage>
</organism>
<evidence type="ECO:0000313" key="4">
    <source>
        <dbReference type="Proteomes" id="UP000310685"/>
    </source>
</evidence>
<reference evidence="3 4" key="1">
    <citation type="submission" date="2019-03" db="EMBL/GenBank/DDBJ databases">
        <title>Sequencing 25 genomes of Wallemia mellicola.</title>
        <authorList>
            <person name="Gostincar C."/>
        </authorList>
    </citation>
    <scope>NUCLEOTIDE SEQUENCE [LARGE SCALE GENOMIC DNA]</scope>
    <source>
        <strain evidence="3 4">EXF-6152</strain>
    </source>
</reference>
<dbReference type="Gene3D" id="2.130.10.10">
    <property type="entry name" value="YVTN repeat-like/Quinoprotein amine dehydrogenase"/>
    <property type="match status" value="1"/>
</dbReference>
<name>A0A4T0PWP1_9BASI</name>
<dbReference type="InterPro" id="IPR048382">
    <property type="entry name" value="BCAS3_WD40"/>
</dbReference>
<dbReference type="EMBL" id="SPRC01000011">
    <property type="protein sequence ID" value="TIB81015.1"/>
    <property type="molecule type" value="Genomic_DNA"/>
</dbReference>
<dbReference type="SUPFAM" id="SSF50978">
    <property type="entry name" value="WD40 repeat-like"/>
    <property type="match status" value="1"/>
</dbReference>